<evidence type="ECO:0000256" key="5">
    <source>
        <dbReference type="ARBA" id="ARBA00022763"/>
    </source>
</evidence>
<keyword evidence="4 13" id="KW-0235">DNA replication</keyword>
<dbReference type="FunFam" id="2.10.109.10:FF:000001">
    <property type="entry name" value="LexA repressor"/>
    <property type="match status" value="1"/>
</dbReference>
<evidence type="ECO:0000259" key="17">
    <source>
        <dbReference type="Pfam" id="PF01726"/>
    </source>
</evidence>
<evidence type="ECO:0000256" key="11">
    <source>
        <dbReference type="ARBA" id="ARBA00023204"/>
    </source>
</evidence>
<dbReference type="Proteomes" id="UP000589552">
    <property type="component" value="Unassembled WGS sequence"/>
</dbReference>
<comment type="function">
    <text evidence="13">Represses a number of genes involved in the response to DNA damage (SOS response), including recA and lexA. In the presence of single-stranded DNA, RecA interacts with LexA causing an autocatalytic cleavage which disrupts the DNA-binding part of LexA, leading to derepression of the SOS regulon and eventually DNA repair.</text>
</comment>
<feature type="region of interest" description="Disordered" evidence="15">
    <location>
        <begin position="62"/>
        <end position="102"/>
    </location>
</feature>
<proteinExistence type="inferred from homology"/>
<keyword evidence="10 13" id="KW-0804">Transcription</keyword>
<dbReference type="Pfam" id="PF01726">
    <property type="entry name" value="LexA_DNA_bind"/>
    <property type="match status" value="1"/>
</dbReference>
<dbReference type="PANTHER" id="PTHR33516:SF2">
    <property type="entry name" value="LEXA REPRESSOR-RELATED"/>
    <property type="match status" value="1"/>
</dbReference>
<feature type="active site" description="For autocatalytic cleavage activity" evidence="13">
    <location>
        <position position="156"/>
    </location>
</feature>
<comment type="catalytic activity">
    <reaction evidence="13">
        <text>Hydrolysis of Ala-|-Gly bond in repressor LexA.</text>
        <dbReference type="EC" id="3.4.21.88"/>
    </reaction>
</comment>
<keyword evidence="11 13" id="KW-0234">DNA repair</keyword>
<feature type="active site" description="For autocatalytic cleavage activity" evidence="13">
    <location>
        <position position="197"/>
    </location>
</feature>
<keyword evidence="5 13" id="KW-0227">DNA damage</keyword>
<dbReference type="GeneID" id="95321619"/>
<feature type="site" description="Cleavage; by autolysis" evidence="13">
    <location>
        <begin position="121"/>
        <end position="122"/>
    </location>
</feature>
<dbReference type="InterPro" id="IPR050077">
    <property type="entry name" value="LexA_repressor"/>
</dbReference>
<evidence type="ECO:0000256" key="7">
    <source>
        <dbReference type="ARBA" id="ARBA00022813"/>
    </source>
</evidence>
<dbReference type="GO" id="GO:0003677">
    <property type="term" value="F:DNA binding"/>
    <property type="evidence" value="ECO:0007669"/>
    <property type="project" value="UniProtKB-UniRule"/>
</dbReference>
<dbReference type="InterPro" id="IPR006197">
    <property type="entry name" value="Peptidase_S24_LexA"/>
</dbReference>
<evidence type="ECO:0000313" key="19">
    <source>
        <dbReference type="Proteomes" id="UP000589552"/>
    </source>
</evidence>
<dbReference type="GO" id="GO:0006508">
    <property type="term" value="P:proteolysis"/>
    <property type="evidence" value="ECO:0007669"/>
    <property type="project" value="InterPro"/>
</dbReference>
<dbReference type="GO" id="GO:0045892">
    <property type="term" value="P:negative regulation of DNA-templated transcription"/>
    <property type="evidence" value="ECO:0007669"/>
    <property type="project" value="UniProtKB-UniRule"/>
</dbReference>
<evidence type="ECO:0000256" key="6">
    <source>
        <dbReference type="ARBA" id="ARBA00022801"/>
    </source>
</evidence>
<evidence type="ECO:0000256" key="14">
    <source>
        <dbReference type="RuleBase" id="RU003991"/>
    </source>
</evidence>
<feature type="domain" description="Peptidase S24/S26A/S26B/S26C" evidence="16">
    <location>
        <begin position="114"/>
        <end position="231"/>
    </location>
</feature>
<accession>A0A0M2XL30</accession>
<dbReference type="InterPro" id="IPR036286">
    <property type="entry name" value="LexA/Signal_pep-like_sf"/>
</dbReference>
<reference evidence="18 19" key="1">
    <citation type="submission" date="2020-04" db="EMBL/GenBank/DDBJ databases">
        <authorList>
            <person name="Hitch T.C.A."/>
            <person name="Wylensek D."/>
            <person name="Clavel T."/>
        </authorList>
    </citation>
    <scope>NUCLEOTIDE SEQUENCE [LARGE SCALE GENOMIC DNA]</scope>
    <source>
        <strain evidence="18 19">BL-383-APC-2I</strain>
    </source>
</reference>
<dbReference type="EMBL" id="JABAGA010000001">
    <property type="protein sequence ID" value="NMF08297.1"/>
    <property type="molecule type" value="Genomic_DNA"/>
</dbReference>
<dbReference type="PRINTS" id="PR00726">
    <property type="entry name" value="LEXASERPTASE"/>
</dbReference>
<dbReference type="InterPro" id="IPR006199">
    <property type="entry name" value="LexA_DNA-bd_dom"/>
</dbReference>
<dbReference type="OrthoDB" id="9802364at2"/>
<evidence type="ECO:0000256" key="15">
    <source>
        <dbReference type="SAM" id="MobiDB-lite"/>
    </source>
</evidence>
<dbReference type="GO" id="GO:0009432">
    <property type="term" value="P:SOS response"/>
    <property type="evidence" value="ECO:0007669"/>
    <property type="project" value="UniProtKB-UniRule"/>
</dbReference>
<evidence type="ECO:0000256" key="12">
    <source>
        <dbReference type="ARBA" id="ARBA00023236"/>
    </source>
</evidence>
<evidence type="ECO:0000256" key="2">
    <source>
        <dbReference type="ARBA" id="ARBA00011738"/>
    </source>
</evidence>
<evidence type="ECO:0000313" key="18">
    <source>
        <dbReference type="EMBL" id="NMF08297.1"/>
    </source>
</evidence>
<dbReference type="RefSeq" id="WP_046649839.1">
    <property type="nucleotide sequence ID" value="NZ_JABAGA010000001.1"/>
</dbReference>
<keyword evidence="8 13" id="KW-0805">Transcription regulation</keyword>
<dbReference type="SUPFAM" id="SSF51306">
    <property type="entry name" value="LexA/Signal peptidase"/>
    <property type="match status" value="1"/>
</dbReference>
<dbReference type="GO" id="GO:0006260">
    <property type="term" value="P:DNA replication"/>
    <property type="evidence" value="ECO:0007669"/>
    <property type="project" value="UniProtKB-UniRule"/>
</dbReference>
<feature type="compositionally biased region" description="Basic and acidic residues" evidence="15">
    <location>
        <begin position="62"/>
        <end position="87"/>
    </location>
</feature>
<dbReference type="NCBIfam" id="TIGR00498">
    <property type="entry name" value="lexA"/>
    <property type="match status" value="1"/>
</dbReference>
<keyword evidence="3 13" id="KW-0678">Repressor</keyword>
<feature type="domain" description="LexA repressor DNA-binding" evidence="17">
    <location>
        <begin position="11"/>
        <end position="73"/>
    </location>
</feature>
<evidence type="ECO:0000256" key="13">
    <source>
        <dbReference type="HAMAP-Rule" id="MF_00015"/>
    </source>
</evidence>
<dbReference type="HAMAP" id="MF_00015">
    <property type="entry name" value="LexA"/>
    <property type="match status" value="1"/>
</dbReference>
<dbReference type="InterPro" id="IPR015927">
    <property type="entry name" value="Peptidase_S24_S26A/B/C"/>
</dbReference>
<evidence type="ECO:0000256" key="3">
    <source>
        <dbReference type="ARBA" id="ARBA00022491"/>
    </source>
</evidence>
<comment type="caution">
    <text evidence="18">The sequence shown here is derived from an EMBL/GenBank/DDBJ whole genome shotgun (WGS) entry which is preliminary data.</text>
</comment>
<evidence type="ECO:0000259" key="16">
    <source>
        <dbReference type="Pfam" id="PF00717"/>
    </source>
</evidence>
<dbReference type="FunFam" id="1.10.10.10:FF:000009">
    <property type="entry name" value="LexA repressor"/>
    <property type="match status" value="1"/>
</dbReference>
<dbReference type="Gene3D" id="1.10.10.10">
    <property type="entry name" value="Winged helix-like DNA-binding domain superfamily/Winged helix DNA-binding domain"/>
    <property type="match status" value="1"/>
</dbReference>
<keyword evidence="12 13" id="KW-0742">SOS response</keyword>
<keyword evidence="7 13" id="KW-0068">Autocatalytic cleavage</keyword>
<dbReference type="InterPro" id="IPR006200">
    <property type="entry name" value="LexA"/>
</dbReference>
<dbReference type="SUPFAM" id="SSF46785">
    <property type="entry name" value="Winged helix' DNA-binding domain"/>
    <property type="match status" value="1"/>
</dbReference>
<name>A0A0M2XL30_9CORY</name>
<comment type="subunit">
    <text evidence="2 13">Homodimer.</text>
</comment>
<dbReference type="GO" id="GO:0004252">
    <property type="term" value="F:serine-type endopeptidase activity"/>
    <property type="evidence" value="ECO:0007669"/>
    <property type="project" value="UniProtKB-UniRule"/>
</dbReference>
<evidence type="ECO:0000256" key="4">
    <source>
        <dbReference type="ARBA" id="ARBA00022705"/>
    </source>
</evidence>
<evidence type="ECO:0000256" key="8">
    <source>
        <dbReference type="ARBA" id="ARBA00023015"/>
    </source>
</evidence>
<gene>
    <name evidence="13 18" type="primary">lexA</name>
    <name evidence="18" type="ORF">HF852_01525</name>
</gene>
<dbReference type="EC" id="3.4.21.88" evidence="13"/>
<evidence type="ECO:0000256" key="1">
    <source>
        <dbReference type="ARBA" id="ARBA00007484"/>
    </source>
</evidence>
<comment type="similarity">
    <text evidence="1 13 14">Belongs to the peptidase S24 family.</text>
</comment>
<sequence length="237" mass="25712">MAEKKKPTKMELTDRQRRILEVIQDAVSLRGYPPSIREIGDAVGLNSTSSVAYQLKELEKKGALRRDPHKPRAVDVRDLKQKLDKHAGKPGPKPKGSAGIPDVPEGAAAPTYVPIVGQIAAGNPILAEQSIDEHMALPAELVGSGDLYMLRVVGESMVDAGIFDGDWVVVKSQQTANNGDFVAAMIEGDGESEATVKEWHEDRAGKWLLPHNDAFEPISVDGRVTILGRVVSVLRRL</sequence>
<dbReference type="PANTHER" id="PTHR33516">
    <property type="entry name" value="LEXA REPRESSOR"/>
    <property type="match status" value="1"/>
</dbReference>
<dbReference type="Pfam" id="PF00717">
    <property type="entry name" value="Peptidase_S24"/>
    <property type="match status" value="1"/>
</dbReference>
<evidence type="ECO:0000256" key="10">
    <source>
        <dbReference type="ARBA" id="ARBA00023163"/>
    </source>
</evidence>
<dbReference type="CDD" id="cd06529">
    <property type="entry name" value="S24_LexA-like"/>
    <property type="match status" value="1"/>
</dbReference>
<dbReference type="AlphaFoldDB" id="A0A0M2XL30"/>
<evidence type="ECO:0000256" key="9">
    <source>
        <dbReference type="ARBA" id="ARBA00023125"/>
    </source>
</evidence>
<dbReference type="InterPro" id="IPR036390">
    <property type="entry name" value="WH_DNA-bd_sf"/>
</dbReference>
<keyword evidence="9 13" id="KW-0238">DNA-binding</keyword>
<protein>
    <recommendedName>
        <fullName evidence="13">LexA repressor</fullName>
        <ecNumber evidence="13">3.4.21.88</ecNumber>
    </recommendedName>
</protein>
<feature type="DNA-binding region" description="H-T-H motif" evidence="13">
    <location>
        <begin position="36"/>
        <end position="56"/>
    </location>
</feature>
<dbReference type="GO" id="GO:0006281">
    <property type="term" value="P:DNA repair"/>
    <property type="evidence" value="ECO:0007669"/>
    <property type="project" value="UniProtKB-UniRule"/>
</dbReference>
<keyword evidence="6 13" id="KW-0378">Hydrolase</keyword>
<dbReference type="InterPro" id="IPR039418">
    <property type="entry name" value="LexA-like"/>
</dbReference>
<organism evidence="18 19">
    <name type="scientific">Corynebacterium xerosis</name>
    <dbReference type="NCBI Taxonomy" id="1725"/>
    <lineage>
        <taxon>Bacteria</taxon>
        <taxon>Bacillati</taxon>
        <taxon>Actinomycetota</taxon>
        <taxon>Actinomycetes</taxon>
        <taxon>Mycobacteriales</taxon>
        <taxon>Corynebacteriaceae</taxon>
        <taxon>Corynebacterium</taxon>
    </lineage>
</organism>
<dbReference type="InterPro" id="IPR036388">
    <property type="entry name" value="WH-like_DNA-bd_sf"/>
</dbReference>
<dbReference type="Gene3D" id="2.10.109.10">
    <property type="entry name" value="Umud Fragment, subunit A"/>
    <property type="match status" value="1"/>
</dbReference>